<protein>
    <submittedName>
        <fullName evidence="1">DUF2935 domain-containing protein</fullName>
    </submittedName>
</protein>
<reference evidence="1 2" key="1">
    <citation type="submission" date="2021-06" db="EMBL/GenBank/DDBJ databases">
        <authorList>
            <person name="Sun Q."/>
            <person name="Li D."/>
        </authorList>
    </citation>
    <scope>NUCLEOTIDE SEQUENCE [LARGE SCALE GENOMIC DNA]</scope>
    <source>
        <strain evidence="1 2">MSJ-11</strain>
    </source>
</reference>
<sequence>MYKDDLLKDDLSFENTFWLQILGDHARFIINALPSTEPNLIKKANYFKCLFDELLDKSRKNLPPKDLMELTKAAYNAAEEMRNFKLYIISQQICGKISFNLPPTFVNHMVNELDEYLNVLNCLMNKEKSLFNPIHYHLLWLPDGSGHASSISSSLDMTEKDLIKLSDKFSKTFDNLYLKAIEFKGYMRTGLCEFPALDRLNESADCEMNTFKEFLQILKLNISEKKVLGTLDPLVPDHMYREECYYQTKLSQTSKVKRPDCDPTKSRIKE</sequence>
<dbReference type="Proteomes" id="UP000726170">
    <property type="component" value="Unassembled WGS sequence"/>
</dbReference>
<comment type="caution">
    <text evidence="1">The sequence shown here is derived from an EMBL/GenBank/DDBJ whole genome shotgun (WGS) entry which is preliminary data.</text>
</comment>
<evidence type="ECO:0000313" key="1">
    <source>
        <dbReference type="EMBL" id="MBU5483492.1"/>
    </source>
</evidence>
<gene>
    <name evidence="1" type="ORF">KQI86_04065</name>
</gene>
<proteinExistence type="predicted"/>
<evidence type="ECO:0000313" key="2">
    <source>
        <dbReference type="Proteomes" id="UP000726170"/>
    </source>
</evidence>
<accession>A0ABS6EEA7</accession>
<organism evidence="1 2">
    <name type="scientific">Clostridium mobile</name>
    <dbReference type="NCBI Taxonomy" id="2841512"/>
    <lineage>
        <taxon>Bacteria</taxon>
        <taxon>Bacillati</taxon>
        <taxon>Bacillota</taxon>
        <taxon>Clostridia</taxon>
        <taxon>Eubacteriales</taxon>
        <taxon>Clostridiaceae</taxon>
        <taxon>Clostridium</taxon>
    </lineage>
</organism>
<dbReference type="Pfam" id="PF11155">
    <property type="entry name" value="DUF2935"/>
    <property type="match status" value="2"/>
</dbReference>
<dbReference type="InterPro" id="IPR021328">
    <property type="entry name" value="CotB-like"/>
</dbReference>
<name>A0ABS6EEA7_9CLOT</name>
<dbReference type="EMBL" id="JAHLQF010000001">
    <property type="protein sequence ID" value="MBU5483492.1"/>
    <property type="molecule type" value="Genomic_DNA"/>
</dbReference>
<keyword evidence="2" id="KW-1185">Reference proteome</keyword>